<comment type="subcellular location">
    <subcellularLocation>
        <location evidence="1">Mitochondrion</location>
    </subcellularLocation>
</comment>
<evidence type="ECO:0000256" key="12">
    <source>
        <dbReference type="ARBA" id="ARBA00052957"/>
    </source>
</evidence>
<accession>A0A5N5Q6P8</accession>
<evidence type="ECO:0000313" key="18">
    <source>
        <dbReference type="EMBL" id="KAB5587183.1"/>
    </source>
</evidence>
<dbReference type="EMBL" id="VFJC01000002">
    <property type="protein sequence ID" value="KAB5587183.1"/>
    <property type="molecule type" value="Genomic_DNA"/>
</dbReference>
<comment type="catalytic activity">
    <reaction evidence="11">
        <text>hexanedioate + glutaryl-CoA = hexanedioyl-CoA + glutarate</text>
        <dbReference type="Rhea" id="RHEA:81711"/>
        <dbReference type="ChEBI" id="CHEBI:17128"/>
        <dbReference type="ChEBI" id="CHEBI:30921"/>
        <dbReference type="ChEBI" id="CHEBI:57378"/>
        <dbReference type="ChEBI" id="CHEBI:76327"/>
    </reaction>
    <physiologicalReaction direction="left-to-right" evidence="11">
        <dbReference type="Rhea" id="RHEA:81712"/>
    </physiologicalReaction>
    <physiologicalReaction direction="right-to-left" evidence="11">
        <dbReference type="Rhea" id="RHEA:81713"/>
    </physiologicalReaction>
</comment>
<evidence type="ECO:0000256" key="5">
    <source>
        <dbReference type="ARBA" id="ARBA00022990"/>
    </source>
</evidence>
<evidence type="ECO:0000256" key="15">
    <source>
        <dbReference type="ARBA" id="ARBA00072178"/>
    </source>
</evidence>
<keyword evidence="3" id="KW-0808">Transferase</keyword>
<evidence type="ECO:0000256" key="10">
    <source>
        <dbReference type="ARBA" id="ARBA00052000"/>
    </source>
</evidence>
<evidence type="ECO:0000256" key="9">
    <source>
        <dbReference type="ARBA" id="ARBA00051571"/>
    </source>
</evidence>
<comment type="similarity">
    <text evidence="2">Belongs to the CoA-transferase III family.</text>
</comment>
<dbReference type="EC" id="2.8.3.13" evidence="14"/>
<gene>
    <name evidence="18" type="ORF">PHYPO_G00009980</name>
</gene>
<evidence type="ECO:0000256" key="8">
    <source>
        <dbReference type="ARBA" id="ARBA00051001"/>
    </source>
</evidence>
<evidence type="ECO:0000256" key="3">
    <source>
        <dbReference type="ARBA" id="ARBA00022679"/>
    </source>
</evidence>
<proteinExistence type="inferred from homology"/>
<dbReference type="FunFam" id="3.40.50.10540:FF:000005">
    <property type="entry name" value="succinate--hydroxymethylglutarate CoA-transferase isoform X1"/>
    <property type="match status" value="1"/>
</dbReference>
<evidence type="ECO:0000256" key="4">
    <source>
        <dbReference type="ARBA" id="ARBA00022946"/>
    </source>
</evidence>
<keyword evidence="5" id="KW-0007">Acetylation</keyword>
<evidence type="ECO:0000256" key="16">
    <source>
        <dbReference type="ARBA" id="ARBA00075311"/>
    </source>
</evidence>
<evidence type="ECO:0000256" key="11">
    <source>
        <dbReference type="ARBA" id="ARBA00052509"/>
    </source>
</evidence>
<protein>
    <recommendedName>
        <fullName evidence="15">Succinyl-CoA:glutarate CoA-transferase</fullName>
        <ecNumber evidence="14">2.8.3.13</ecNumber>
    </recommendedName>
    <alternativeName>
        <fullName evidence="17">Dicarboxyl-CoA:dicarboxylic acid coenzyme A transferase SUGCT</fullName>
    </alternativeName>
    <alternativeName>
        <fullName evidence="16">Succinate--hydroxymethylglutarate CoA-transferase</fullName>
    </alternativeName>
</protein>
<evidence type="ECO:0000313" key="19">
    <source>
        <dbReference type="Proteomes" id="UP000327468"/>
    </source>
</evidence>
<comment type="function">
    <text evidence="13">Coenzyme A (CoA) transferase that reversibly catalyzes the transfer of a CoA moiety from a dicarboxyl-CoA to a dicarboxylate in a metabolite recycling process. Displays preference for succinyl-CoA and glutarate-CoA as dicarboxyl-CoA donors and glutarate, succinate, adipate/hexanedioate, itaconate and 3-hydroxy-3-methylglutarate as dicarboxylate acceptors. Acts on intermediates or end products of lysine and tryptophan degradation pathway, in particular catalyzes succinyl-CoA-dependent reesterification of free glutarate into glutaryl-CoA to prevent renal excretion of glutarate. Upon inflammation, may convert macrophage-derived itaconate to itaconyl-CoA in erythroid precursors where it negatively regulates the TCA cycle and heme synthesis to limit erythroid differentiation in the context of stress erythropoiesis.</text>
</comment>
<comment type="catalytic activity">
    <reaction evidence="8">
        <text>3-hydroxy-3-methylglutarate + succinyl-CoA = (3S)-3-hydroxy-3-methylglutaryl-CoA + succinate</text>
        <dbReference type="Rhea" id="RHEA:12284"/>
        <dbReference type="ChEBI" id="CHEBI:17325"/>
        <dbReference type="ChEBI" id="CHEBI:30031"/>
        <dbReference type="ChEBI" id="CHEBI:43074"/>
        <dbReference type="ChEBI" id="CHEBI:57292"/>
        <dbReference type="EC" id="2.8.3.13"/>
    </reaction>
    <physiologicalReaction direction="left-to-right" evidence="8">
        <dbReference type="Rhea" id="RHEA:12285"/>
    </physiologicalReaction>
    <physiologicalReaction direction="right-to-left" evidence="8">
        <dbReference type="Rhea" id="RHEA:12286"/>
    </physiologicalReaction>
</comment>
<dbReference type="Pfam" id="PF02515">
    <property type="entry name" value="CoA_transf_3"/>
    <property type="match status" value="1"/>
</dbReference>
<comment type="catalytic activity">
    <reaction evidence="12">
        <text>itaconate + succinyl-CoA = itaconyl-CoA + succinate</text>
        <dbReference type="Rhea" id="RHEA:38283"/>
        <dbReference type="ChEBI" id="CHEBI:17240"/>
        <dbReference type="ChEBI" id="CHEBI:30031"/>
        <dbReference type="ChEBI" id="CHEBI:57292"/>
        <dbReference type="ChEBI" id="CHEBI:57381"/>
    </reaction>
    <physiologicalReaction direction="left-to-right" evidence="12">
        <dbReference type="Rhea" id="RHEA:38284"/>
    </physiologicalReaction>
    <physiologicalReaction direction="right-to-left" evidence="12">
        <dbReference type="Rhea" id="RHEA:38285"/>
    </physiologicalReaction>
</comment>
<dbReference type="Gene3D" id="3.40.50.10540">
    <property type="entry name" value="Crotonobetainyl-coa:carnitine coa-transferase, domain 1"/>
    <property type="match status" value="2"/>
</dbReference>
<dbReference type="PANTHER" id="PTHR48207:SF3">
    <property type="entry name" value="SUCCINATE--HYDROXYMETHYLGLUTARATE COA-TRANSFERASE"/>
    <property type="match status" value="1"/>
</dbReference>
<comment type="catalytic activity">
    <reaction evidence="10">
        <text>3-hydroxy-3-methylglutarate + glutaryl-CoA = (3S)-3-hydroxy-3-methylglutaryl-CoA + glutarate</text>
        <dbReference type="Rhea" id="RHEA:81723"/>
        <dbReference type="ChEBI" id="CHEBI:17325"/>
        <dbReference type="ChEBI" id="CHEBI:30921"/>
        <dbReference type="ChEBI" id="CHEBI:43074"/>
        <dbReference type="ChEBI" id="CHEBI:57378"/>
    </reaction>
    <physiologicalReaction direction="left-to-right" evidence="10">
        <dbReference type="Rhea" id="RHEA:81724"/>
    </physiologicalReaction>
    <physiologicalReaction direction="right-to-left" evidence="10">
        <dbReference type="Rhea" id="RHEA:81725"/>
    </physiologicalReaction>
</comment>
<dbReference type="GO" id="GO:0005739">
    <property type="term" value="C:mitochondrion"/>
    <property type="evidence" value="ECO:0007669"/>
    <property type="project" value="UniProtKB-SubCell"/>
</dbReference>
<dbReference type="InterPro" id="IPR003673">
    <property type="entry name" value="CoA-Trfase_fam_III"/>
</dbReference>
<reference evidence="18 19" key="1">
    <citation type="submission" date="2019-06" db="EMBL/GenBank/DDBJ databases">
        <title>A chromosome-scale genome assembly of the striped catfish, Pangasianodon hypophthalmus.</title>
        <authorList>
            <person name="Wen M."/>
            <person name="Zahm M."/>
            <person name="Roques C."/>
            <person name="Cabau C."/>
            <person name="Klopp C."/>
            <person name="Donnadieu C."/>
            <person name="Jouanno E."/>
            <person name="Avarre J.-C."/>
            <person name="Campet M."/>
            <person name="Ha T.T.T."/>
            <person name="Dugue R."/>
            <person name="Lampietro C."/>
            <person name="Louis A."/>
            <person name="Herpin A."/>
            <person name="Echchiki A."/>
            <person name="Berthelot C."/>
            <person name="Parey E."/>
            <person name="Roest-Crollius H."/>
            <person name="Braasch I."/>
            <person name="Postlethwait J."/>
            <person name="Bobe J."/>
            <person name="Montfort J."/>
            <person name="Bouchez O."/>
            <person name="Begum T."/>
            <person name="Schartl M."/>
            <person name="Guiguen Y."/>
        </authorList>
    </citation>
    <scope>NUCLEOTIDE SEQUENCE [LARGE SCALE GENOMIC DNA]</scope>
    <source>
        <strain evidence="18 19">Indonesia</strain>
        <tissue evidence="18">Blood</tissue>
    </source>
</reference>
<keyword evidence="19" id="KW-1185">Reference proteome</keyword>
<evidence type="ECO:0000256" key="7">
    <source>
        <dbReference type="ARBA" id="ARBA00050578"/>
    </source>
</evidence>
<dbReference type="Proteomes" id="UP000327468">
    <property type="component" value="Chromosome 1"/>
</dbReference>
<evidence type="ECO:0000256" key="6">
    <source>
        <dbReference type="ARBA" id="ARBA00023128"/>
    </source>
</evidence>
<sequence>MSVPAPFREDRFVVNMSLLSRSKLLFSIKRLRPCLLDMKSGCSYVLRRFTSELKGMKQVKPLDGIRVLDLTRVLAGPFATMILGDLGAEVIKVERPGTGDDTRAWGPPYVCEESAYFLSVNRNKKSIAVNLKDPKGTKLITELARNCDILLENYLPGKLDEMGLGYKDLSEAAPQIIYCSITGYGQTGPKSHQPGYDSIASAVSGMMHITGPEDGDPVRPGVAMTDLATGLYAQGAVMAGLLQRQRTGRGLHIDCNLLSSQVACLTHIAANYLNAGQEARRWGTAHESIVPYQGFKTKDGYIVVAAGNDQQFVKVCKVLNLNKLAENPKYKTNALRVQHRKELLQLLAERFSEESTAKWLRCFEGTGVPCGPINTIQQVFSDPQVVHNGLIVEMDHPTSGRIAVPGPAVRFNSFEFDKPAPPPVIGQHTVEVLKGILGYSDDVINQLLTSRTVTQNTVY</sequence>
<dbReference type="InterPro" id="IPR023606">
    <property type="entry name" value="CoA-Trfase_III_dom_1_sf"/>
</dbReference>
<keyword evidence="4" id="KW-0809">Transit peptide</keyword>
<dbReference type="PANTHER" id="PTHR48207">
    <property type="entry name" value="SUCCINATE--HYDROXYMETHYLGLUTARATE COA-TRANSFERASE"/>
    <property type="match status" value="1"/>
</dbReference>
<evidence type="ECO:0000256" key="2">
    <source>
        <dbReference type="ARBA" id="ARBA00008383"/>
    </source>
</evidence>
<organism evidence="18 19">
    <name type="scientific">Pangasianodon hypophthalmus</name>
    <name type="common">Striped catfish</name>
    <name type="synonym">Helicophagus hypophthalmus</name>
    <dbReference type="NCBI Taxonomy" id="310915"/>
    <lineage>
        <taxon>Eukaryota</taxon>
        <taxon>Metazoa</taxon>
        <taxon>Chordata</taxon>
        <taxon>Craniata</taxon>
        <taxon>Vertebrata</taxon>
        <taxon>Euteleostomi</taxon>
        <taxon>Actinopterygii</taxon>
        <taxon>Neopterygii</taxon>
        <taxon>Teleostei</taxon>
        <taxon>Ostariophysi</taxon>
        <taxon>Siluriformes</taxon>
        <taxon>Pangasiidae</taxon>
        <taxon>Pangasianodon</taxon>
    </lineage>
</organism>
<dbReference type="FunFam" id="3.30.1540.10:FF:000005">
    <property type="entry name" value="succinate--hydroxymethylglutarate CoA-transferase isoform X4"/>
    <property type="match status" value="1"/>
</dbReference>
<keyword evidence="6" id="KW-0496">Mitochondrion</keyword>
<dbReference type="SUPFAM" id="SSF89796">
    <property type="entry name" value="CoA-transferase family III (CaiB/BaiF)"/>
    <property type="match status" value="1"/>
</dbReference>
<comment type="catalytic activity">
    <reaction evidence="9">
        <text>itaconate + glutaryl-CoA = itaconyl-CoA + glutarate</text>
        <dbReference type="Rhea" id="RHEA:81715"/>
        <dbReference type="ChEBI" id="CHEBI:17240"/>
        <dbReference type="ChEBI" id="CHEBI:30921"/>
        <dbReference type="ChEBI" id="CHEBI:57378"/>
        <dbReference type="ChEBI" id="CHEBI:57381"/>
    </reaction>
    <physiologicalReaction direction="left-to-right" evidence="9">
        <dbReference type="Rhea" id="RHEA:81716"/>
    </physiologicalReaction>
    <physiologicalReaction direction="right-to-left" evidence="9">
        <dbReference type="Rhea" id="RHEA:81717"/>
    </physiologicalReaction>
</comment>
<evidence type="ECO:0000256" key="17">
    <source>
        <dbReference type="ARBA" id="ARBA00080717"/>
    </source>
</evidence>
<name>A0A5N5Q6P8_PANHP</name>
<comment type="caution">
    <text evidence="18">The sequence shown here is derived from an EMBL/GenBank/DDBJ whole genome shotgun (WGS) entry which is preliminary data.</text>
</comment>
<evidence type="ECO:0000256" key="13">
    <source>
        <dbReference type="ARBA" id="ARBA00059512"/>
    </source>
</evidence>
<dbReference type="GO" id="GO:0047369">
    <property type="term" value="F:succinate-hydroxymethylglutarate CoA-transferase activity"/>
    <property type="evidence" value="ECO:0007669"/>
    <property type="project" value="UniProtKB-EC"/>
</dbReference>
<dbReference type="InterPro" id="IPR050483">
    <property type="entry name" value="CoA-transferase_III_domain"/>
</dbReference>
<evidence type="ECO:0000256" key="14">
    <source>
        <dbReference type="ARBA" id="ARBA00066474"/>
    </source>
</evidence>
<evidence type="ECO:0000256" key="1">
    <source>
        <dbReference type="ARBA" id="ARBA00004173"/>
    </source>
</evidence>
<comment type="catalytic activity">
    <reaction evidence="7">
        <text>glutarate + succinyl-CoA = glutaryl-CoA + succinate</text>
        <dbReference type="Rhea" id="RHEA:67900"/>
        <dbReference type="ChEBI" id="CHEBI:30031"/>
        <dbReference type="ChEBI" id="CHEBI:30921"/>
        <dbReference type="ChEBI" id="CHEBI:57292"/>
        <dbReference type="ChEBI" id="CHEBI:57378"/>
    </reaction>
    <physiologicalReaction direction="left-to-right" evidence="7">
        <dbReference type="Rhea" id="RHEA:67901"/>
    </physiologicalReaction>
    <physiologicalReaction direction="right-to-left" evidence="7">
        <dbReference type="Rhea" id="RHEA:67902"/>
    </physiologicalReaction>
</comment>
<dbReference type="AlphaFoldDB" id="A0A5N5Q6P8"/>